<dbReference type="Proteomes" id="UP000232710">
    <property type="component" value="Segment"/>
</dbReference>
<keyword evidence="3" id="KW-1185">Reference proteome</keyword>
<accession>G9E5U3</accession>
<evidence type="ECO:0000313" key="3">
    <source>
        <dbReference type="Proteomes" id="UP000232710"/>
    </source>
</evidence>
<feature type="domain" description="NAD-dependent epimerase/dehydratase" evidence="1">
    <location>
        <begin position="3"/>
        <end position="176"/>
    </location>
</feature>
<evidence type="ECO:0000259" key="1">
    <source>
        <dbReference type="Pfam" id="PF01370"/>
    </source>
</evidence>
<dbReference type="EMBL" id="JF974320">
    <property type="protein sequence ID" value="AET85012.1"/>
    <property type="molecule type" value="Genomic_DNA"/>
</dbReference>
<protein>
    <recommendedName>
        <fullName evidence="1">NAD-dependent epimerase/dehydratase domain-containing protein</fullName>
    </recommendedName>
</protein>
<dbReference type="InterPro" id="IPR001509">
    <property type="entry name" value="Epimerase_deHydtase"/>
</dbReference>
<sequence>MRICVLGANGFLGRYFLSKHPNWIGITRKDLDLTNQSQTEDFFIKNHFDVVVHCAVMGGSMIVPEDGNITHNNILMFENVIRVFKGKVIYFSSGAGIRGNPPVDPYGLSKWIVDKRIEYLDNTFTLRIFGCYGSGEPDPHNRDRFKTICKQNGHIVIDRDKYFDFVDIEDVRKVVCEYIDGIRTEKECDLVYPEKKRLSQWATDFGATYEITDMSELGESYVSQRVKLM</sequence>
<dbReference type="Pfam" id="PF01370">
    <property type="entry name" value="Epimerase"/>
    <property type="match status" value="1"/>
</dbReference>
<gene>
    <name evidence="2" type="ORF">MPXG_00214</name>
</gene>
<evidence type="ECO:0000313" key="2">
    <source>
        <dbReference type="EMBL" id="AET85012.1"/>
    </source>
</evidence>
<dbReference type="SUPFAM" id="SSF51735">
    <property type="entry name" value="NAD(P)-binding Rossmann-fold domains"/>
    <property type="match status" value="1"/>
</dbReference>
<dbReference type="Gene3D" id="3.40.50.720">
    <property type="entry name" value="NAD(P)-binding Rossmann-like Domain"/>
    <property type="match status" value="1"/>
</dbReference>
<dbReference type="InterPro" id="IPR036291">
    <property type="entry name" value="NAD(P)-bd_dom_sf"/>
</dbReference>
<reference evidence="2 3" key="1">
    <citation type="submission" date="2010-12" db="EMBL/GenBank/DDBJ databases">
        <title>The Genome Sequence of Micromonas pusilla virus SP1.</title>
        <authorList>
            <consortium name="The Broad Institute Genome Sequencing Platform"/>
            <person name="Henn M.R."/>
            <person name="Suttle C."/>
            <person name="Winget D."/>
            <person name="Chan A."/>
            <person name="Levin J."/>
            <person name="Malboeuf C."/>
            <person name="Casali M."/>
            <person name="Russ C."/>
            <person name="Lennon N."/>
            <person name="Chapman S.B."/>
            <person name="Erlich R."/>
            <person name="Young S.K."/>
            <person name="Yandava C."/>
            <person name="Zeng Q."/>
            <person name="Alvarado L."/>
            <person name="Anderson S."/>
            <person name="Berlin A."/>
            <person name="Chen Z."/>
            <person name="Freedman E."/>
            <person name="Gellesch M."/>
            <person name="Goldberg J."/>
            <person name="Green L."/>
            <person name="Griggs A."/>
            <person name="Gujja S."/>
            <person name="Heilman E.R."/>
            <person name="Heiman D."/>
            <person name="Hollinger A."/>
            <person name="Howarth C."/>
            <person name="Larson L."/>
            <person name="Mehta T."/>
            <person name="Pearson M."/>
            <person name="Roberts A."/>
            <person name="Ryan E."/>
            <person name="Saif S."/>
            <person name="Shea T."/>
            <person name="Shenoy N."/>
            <person name="Sisk P."/>
            <person name="Stolte C."/>
            <person name="Sykes S."/>
            <person name="White J."/>
            <person name="Haas B."/>
            <person name="Nusbaum C."/>
            <person name="Birren B."/>
        </authorList>
    </citation>
    <scope>NUCLEOTIDE SEQUENCE [LARGE SCALE GENOMIC DNA]</scope>
    <source>
        <strain evidence="2 3">SP1</strain>
    </source>
</reference>
<name>G9E5U3_MPSP1</name>
<organismHost>
    <name type="scientific">Micromonas pusilla</name>
    <name type="common">Picoplanktonic green alga</name>
    <name type="synonym">Chromulina pusilla</name>
    <dbReference type="NCBI Taxonomy" id="38833"/>
</organismHost>
<proteinExistence type="predicted"/>
<organism evidence="2 3">
    <name type="scientific">Micromonas pusilla virus SP1</name>
    <name type="common">MpV-SP1</name>
    <dbReference type="NCBI Taxonomy" id="373996"/>
    <lineage>
        <taxon>Viruses</taxon>
        <taxon>Varidnaviria</taxon>
        <taxon>Bamfordvirae</taxon>
        <taxon>Nucleocytoviricota</taxon>
        <taxon>Megaviricetes</taxon>
        <taxon>Algavirales</taxon>
        <taxon>Phycodnaviridae</taxon>
        <taxon>Prasinovirus</taxon>
        <taxon>Prasinovirus micromonas</taxon>
    </lineage>
</organism>